<reference evidence="3" key="5">
    <citation type="submission" date="2015-06" db="UniProtKB">
        <authorList>
            <consortium name="EnsemblFungi"/>
        </authorList>
    </citation>
    <scope>IDENTIFICATION</scope>
    <source>
        <strain evidence="3">ATCC 64411</strain>
    </source>
</reference>
<evidence type="ECO:0000313" key="2">
    <source>
        <dbReference type="EMBL" id="KLU84401.1"/>
    </source>
</evidence>
<sequence>MRPDSKVIHAKAVGTEAGVRRHQATGAGQHAGDRDGLQTVEMSELPVLGPGWAPTRVVPASAFFIGIYRPAKEKIRPGQRGEVENPRHHSTSRADIMPGLHPPRHLEGSR</sequence>
<evidence type="ECO:0000256" key="1">
    <source>
        <dbReference type="SAM" id="MobiDB-lite"/>
    </source>
</evidence>
<feature type="compositionally biased region" description="Basic and acidic residues" evidence="1">
    <location>
        <begin position="74"/>
        <end position="87"/>
    </location>
</feature>
<dbReference type="AlphaFoldDB" id="A0A0C4DU12"/>
<dbReference type="VEuPathDB" id="FungiDB:MAPG_03444"/>
<reference evidence="2" key="2">
    <citation type="submission" date="2010-05" db="EMBL/GenBank/DDBJ databases">
        <title>The Genome Sequence of Magnaporthe poae strain ATCC 64411.</title>
        <authorList>
            <consortium name="The Broad Institute Genome Sequencing Platform"/>
            <consortium name="Broad Institute Genome Sequencing Center for Infectious Disease"/>
            <person name="Ma L.-J."/>
            <person name="Dead R."/>
            <person name="Young S."/>
            <person name="Zeng Q."/>
            <person name="Koehrsen M."/>
            <person name="Alvarado L."/>
            <person name="Berlin A."/>
            <person name="Chapman S.B."/>
            <person name="Chen Z."/>
            <person name="Freedman E."/>
            <person name="Gellesch M."/>
            <person name="Goldberg J."/>
            <person name="Griggs A."/>
            <person name="Gujja S."/>
            <person name="Heilman E.R."/>
            <person name="Heiman D."/>
            <person name="Hepburn T."/>
            <person name="Howarth C."/>
            <person name="Jen D."/>
            <person name="Larson L."/>
            <person name="Mehta T."/>
            <person name="Neiman D."/>
            <person name="Pearson M."/>
            <person name="Roberts A."/>
            <person name="Saif S."/>
            <person name="Shea T."/>
            <person name="Shenoy N."/>
            <person name="Sisk P."/>
            <person name="Stolte C."/>
            <person name="Sykes S."/>
            <person name="Walk T."/>
            <person name="White J."/>
            <person name="Yandava C."/>
            <person name="Haas B."/>
            <person name="Nusbaum C."/>
            <person name="Birren B."/>
        </authorList>
    </citation>
    <scope>NUCLEOTIDE SEQUENCE</scope>
    <source>
        <strain evidence="2">ATCC 64411</strain>
    </source>
</reference>
<feature type="region of interest" description="Disordered" evidence="1">
    <location>
        <begin position="1"/>
        <end position="35"/>
    </location>
</feature>
<keyword evidence="4" id="KW-1185">Reference proteome</keyword>
<name>A0A0C4DU12_MAGP6</name>
<evidence type="ECO:0000313" key="4">
    <source>
        <dbReference type="Proteomes" id="UP000011715"/>
    </source>
</evidence>
<gene>
    <name evidence="2" type="ORF">MAPG_03444</name>
</gene>
<accession>A0A0C4DU12</accession>
<protein>
    <submittedName>
        <fullName evidence="2 3">Uncharacterized protein</fullName>
    </submittedName>
</protein>
<reference evidence="2" key="3">
    <citation type="submission" date="2011-03" db="EMBL/GenBank/DDBJ databases">
        <title>Annotation of Magnaporthe poae ATCC 64411.</title>
        <authorList>
            <person name="Ma L.-J."/>
            <person name="Dead R."/>
            <person name="Young S.K."/>
            <person name="Zeng Q."/>
            <person name="Gargeya S."/>
            <person name="Fitzgerald M."/>
            <person name="Haas B."/>
            <person name="Abouelleil A."/>
            <person name="Alvarado L."/>
            <person name="Arachchi H.M."/>
            <person name="Berlin A."/>
            <person name="Brown A."/>
            <person name="Chapman S.B."/>
            <person name="Chen Z."/>
            <person name="Dunbar C."/>
            <person name="Freedman E."/>
            <person name="Gearin G."/>
            <person name="Gellesch M."/>
            <person name="Goldberg J."/>
            <person name="Griggs A."/>
            <person name="Gujja S."/>
            <person name="Heiman D."/>
            <person name="Howarth C."/>
            <person name="Larson L."/>
            <person name="Lui A."/>
            <person name="MacDonald P.J.P."/>
            <person name="Mehta T."/>
            <person name="Montmayeur A."/>
            <person name="Murphy C."/>
            <person name="Neiman D."/>
            <person name="Pearson M."/>
            <person name="Priest M."/>
            <person name="Roberts A."/>
            <person name="Saif S."/>
            <person name="Shea T."/>
            <person name="Shenoy N."/>
            <person name="Sisk P."/>
            <person name="Stolte C."/>
            <person name="Sykes S."/>
            <person name="Yandava C."/>
            <person name="Wortman J."/>
            <person name="Nusbaum C."/>
            <person name="Birren B."/>
        </authorList>
    </citation>
    <scope>NUCLEOTIDE SEQUENCE</scope>
    <source>
        <strain evidence="2">ATCC 64411</strain>
    </source>
</reference>
<evidence type="ECO:0000313" key="3">
    <source>
        <dbReference type="EnsemblFungi" id="MAPG_03444T0"/>
    </source>
</evidence>
<reference evidence="4" key="1">
    <citation type="submission" date="2010-05" db="EMBL/GenBank/DDBJ databases">
        <title>The genome sequence of Magnaporthe poae strain ATCC 64411.</title>
        <authorList>
            <person name="Ma L.-J."/>
            <person name="Dead R."/>
            <person name="Young S."/>
            <person name="Zeng Q."/>
            <person name="Koehrsen M."/>
            <person name="Alvarado L."/>
            <person name="Berlin A."/>
            <person name="Chapman S.B."/>
            <person name="Chen Z."/>
            <person name="Freedman E."/>
            <person name="Gellesch M."/>
            <person name="Goldberg J."/>
            <person name="Griggs A."/>
            <person name="Gujja S."/>
            <person name="Heilman E.R."/>
            <person name="Heiman D."/>
            <person name="Hepburn T."/>
            <person name="Howarth C."/>
            <person name="Jen D."/>
            <person name="Larson L."/>
            <person name="Mehta T."/>
            <person name="Neiman D."/>
            <person name="Pearson M."/>
            <person name="Roberts A."/>
            <person name="Saif S."/>
            <person name="Shea T."/>
            <person name="Shenoy N."/>
            <person name="Sisk P."/>
            <person name="Stolte C."/>
            <person name="Sykes S."/>
            <person name="Walk T."/>
            <person name="White J."/>
            <person name="Yandava C."/>
            <person name="Haas B."/>
            <person name="Nusbaum C."/>
            <person name="Birren B."/>
        </authorList>
    </citation>
    <scope>NUCLEOTIDE SEQUENCE [LARGE SCALE GENOMIC DNA]</scope>
    <source>
        <strain evidence="4">ATCC 64411 / 73-15</strain>
    </source>
</reference>
<dbReference type="EMBL" id="ADBL01000823">
    <property type="status" value="NOT_ANNOTATED_CDS"/>
    <property type="molecule type" value="Genomic_DNA"/>
</dbReference>
<dbReference type="EnsemblFungi" id="MAPG_03444T0">
    <property type="protein sequence ID" value="MAPG_03444T0"/>
    <property type="gene ID" value="MAPG_03444"/>
</dbReference>
<feature type="region of interest" description="Disordered" evidence="1">
    <location>
        <begin position="74"/>
        <end position="110"/>
    </location>
</feature>
<organism evidence="3 4">
    <name type="scientific">Magnaporthiopsis poae (strain ATCC 64411 / 73-15)</name>
    <name type="common">Kentucky bluegrass fungus</name>
    <name type="synonym">Magnaporthe poae</name>
    <dbReference type="NCBI Taxonomy" id="644358"/>
    <lineage>
        <taxon>Eukaryota</taxon>
        <taxon>Fungi</taxon>
        <taxon>Dikarya</taxon>
        <taxon>Ascomycota</taxon>
        <taxon>Pezizomycotina</taxon>
        <taxon>Sordariomycetes</taxon>
        <taxon>Sordariomycetidae</taxon>
        <taxon>Magnaporthales</taxon>
        <taxon>Magnaporthaceae</taxon>
        <taxon>Magnaporthiopsis</taxon>
    </lineage>
</organism>
<reference evidence="3" key="4">
    <citation type="journal article" date="2015" name="G3 (Bethesda)">
        <title>Genome sequences of three phytopathogenic species of the Magnaporthaceae family of fungi.</title>
        <authorList>
            <person name="Okagaki L.H."/>
            <person name="Nunes C.C."/>
            <person name="Sailsbery J."/>
            <person name="Clay B."/>
            <person name="Brown D."/>
            <person name="John T."/>
            <person name="Oh Y."/>
            <person name="Young N."/>
            <person name="Fitzgerald M."/>
            <person name="Haas B.J."/>
            <person name="Zeng Q."/>
            <person name="Young S."/>
            <person name="Adiconis X."/>
            <person name="Fan L."/>
            <person name="Levin J.Z."/>
            <person name="Mitchell T.K."/>
            <person name="Okubara P.A."/>
            <person name="Farman M.L."/>
            <person name="Kohn L.M."/>
            <person name="Birren B."/>
            <person name="Ma L.-J."/>
            <person name="Dean R.A."/>
        </authorList>
    </citation>
    <scope>NUCLEOTIDE SEQUENCE</scope>
    <source>
        <strain evidence="3">ATCC 64411 / 73-15</strain>
    </source>
</reference>
<proteinExistence type="predicted"/>
<dbReference type="EMBL" id="GL876967">
    <property type="protein sequence ID" value="KLU84401.1"/>
    <property type="molecule type" value="Genomic_DNA"/>
</dbReference>
<dbReference type="Proteomes" id="UP000011715">
    <property type="component" value="Unassembled WGS sequence"/>
</dbReference>